<feature type="non-terminal residue" evidence="11">
    <location>
        <position position="364"/>
    </location>
</feature>
<dbReference type="InterPro" id="IPR000867">
    <property type="entry name" value="IGFBP-like"/>
</dbReference>
<feature type="domain" description="VWFC" evidence="9">
    <location>
        <begin position="85"/>
        <end position="152"/>
    </location>
</feature>
<dbReference type="Pfam" id="PF00093">
    <property type="entry name" value="VWC"/>
    <property type="match status" value="1"/>
</dbReference>
<dbReference type="InterPro" id="IPR050941">
    <property type="entry name" value="CCN"/>
</dbReference>
<dbReference type="PROSITE" id="PS00222">
    <property type="entry name" value="IGFBP_N_1"/>
    <property type="match status" value="1"/>
</dbReference>
<dbReference type="PROSITE" id="PS01225">
    <property type="entry name" value="CTCK_2"/>
    <property type="match status" value="1"/>
</dbReference>
<dbReference type="InterPro" id="IPR009030">
    <property type="entry name" value="Growth_fac_rcpt_cys_sf"/>
</dbReference>
<evidence type="ECO:0000313" key="12">
    <source>
        <dbReference type="Proteomes" id="UP000678393"/>
    </source>
</evidence>
<evidence type="ECO:0000259" key="9">
    <source>
        <dbReference type="PROSITE" id="PS50184"/>
    </source>
</evidence>
<dbReference type="Proteomes" id="UP000678393">
    <property type="component" value="Unassembled WGS sequence"/>
</dbReference>
<dbReference type="PROSITE" id="PS50184">
    <property type="entry name" value="VWFC_2"/>
    <property type="match status" value="1"/>
</dbReference>
<dbReference type="InterPro" id="IPR043973">
    <property type="entry name" value="TSP1_CCN"/>
</dbReference>
<dbReference type="InterPro" id="IPR001007">
    <property type="entry name" value="VWF_dom"/>
</dbReference>
<dbReference type="SMART" id="SM00209">
    <property type="entry name" value="TSP1"/>
    <property type="match status" value="1"/>
</dbReference>
<dbReference type="GO" id="GO:0005615">
    <property type="term" value="C:extracellular space"/>
    <property type="evidence" value="ECO:0007669"/>
    <property type="project" value="TreeGrafter"/>
</dbReference>
<dbReference type="Pfam" id="PF19035">
    <property type="entry name" value="TSP1_CCN"/>
    <property type="match status" value="1"/>
</dbReference>
<comment type="caution">
    <text evidence="6">Lacks conserved residue(s) required for the propagation of feature annotation.</text>
</comment>
<keyword evidence="5" id="KW-1015">Disulfide bond</keyword>
<feature type="compositionally biased region" description="Basic residues" evidence="7">
    <location>
        <begin position="347"/>
        <end position="364"/>
    </location>
</feature>
<dbReference type="InterPro" id="IPR006207">
    <property type="entry name" value="Cys_knot_C"/>
</dbReference>
<keyword evidence="4" id="KW-0732">Signal</keyword>
<dbReference type="GO" id="GO:0008201">
    <property type="term" value="F:heparin binding"/>
    <property type="evidence" value="ECO:0007669"/>
    <property type="project" value="TreeGrafter"/>
</dbReference>
<dbReference type="SUPFAM" id="SSF57603">
    <property type="entry name" value="FnI-like domain"/>
    <property type="match status" value="1"/>
</dbReference>
<evidence type="ECO:0000256" key="5">
    <source>
        <dbReference type="ARBA" id="ARBA00023157"/>
    </source>
</evidence>
<evidence type="ECO:0000313" key="11">
    <source>
        <dbReference type="EMBL" id="CAG5122179.1"/>
    </source>
</evidence>
<dbReference type="GO" id="GO:0007155">
    <property type="term" value="P:cell adhesion"/>
    <property type="evidence" value="ECO:0007669"/>
    <property type="project" value="TreeGrafter"/>
</dbReference>
<evidence type="ECO:0000256" key="7">
    <source>
        <dbReference type="SAM" id="MobiDB-lite"/>
    </source>
</evidence>
<dbReference type="InterPro" id="IPR017891">
    <property type="entry name" value="Insulin_GF-bd_Cys-rich_CS"/>
</dbReference>
<accession>A0A8S3YZN3</accession>
<evidence type="ECO:0000256" key="6">
    <source>
        <dbReference type="PROSITE-ProRule" id="PRU00039"/>
    </source>
</evidence>
<dbReference type="SMART" id="SM00041">
    <property type="entry name" value="CT"/>
    <property type="match status" value="1"/>
</dbReference>
<proteinExistence type="inferred from homology"/>
<dbReference type="InterPro" id="IPR006208">
    <property type="entry name" value="Glyco_hormone_CN"/>
</dbReference>
<dbReference type="InterPro" id="IPR036383">
    <property type="entry name" value="TSP1_rpt_sf"/>
</dbReference>
<dbReference type="SUPFAM" id="SSF82895">
    <property type="entry name" value="TSP-1 type 1 repeat"/>
    <property type="match status" value="1"/>
</dbReference>
<evidence type="ECO:0000259" key="10">
    <source>
        <dbReference type="PROSITE" id="PS51323"/>
    </source>
</evidence>
<dbReference type="Gene3D" id="2.10.70.10">
    <property type="entry name" value="Complement Module, domain 1"/>
    <property type="match status" value="1"/>
</dbReference>
<dbReference type="GO" id="GO:0005178">
    <property type="term" value="F:integrin binding"/>
    <property type="evidence" value="ECO:0007669"/>
    <property type="project" value="TreeGrafter"/>
</dbReference>
<feature type="region of interest" description="Disordered" evidence="7">
    <location>
        <begin position="327"/>
        <end position="364"/>
    </location>
</feature>
<dbReference type="OrthoDB" id="365605at2759"/>
<dbReference type="PANTHER" id="PTHR11348">
    <property type="entry name" value="CONNECTIVE TISSUE GROWTH FACTOR-RELATED"/>
    <property type="match status" value="1"/>
</dbReference>
<dbReference type="PROSITE" id="PS01185">
    <property type="entry name" value="CTCK_1"/>
    <property type="match status" value="1"/>
</dbReference>
<evidence type="ECO:0000259" key="8">
    <source>
        <dbReference type="PROSITE" id="PS01225"/>
    </source>
</evidence>
<reference evidence="11" key="1">
    <citation type="submission" date="2021-04" db="EMBL/GenBank/DDBJ databases">
        <authorList>
            <consortium name="Molecular Ecology Group"/>
        </authorList>
    </citation>
    <scope>NUCLEOTIDE SEQUENCE</scope>
</reference>
<dbReference type="SMART" id="SM00121">
    <property type="entry name" value="IB"/>
    <property type="match status" value="1"/>
</dbReference>
<dbReference type="PANTHER" id="PTHR11348:SF17">
    <property type="entry name" value="CCN"/>
    <property type="match status" value="1"/>
</dbReference>
<dbReference type="Pfam" id="PF00007">
    <property type="entry name" value="Cys_knot"/>
    <property type="match status" value="1"/>
</dbReference>
<feature type="domain" description="CTCK" evidence="8">
    <location>
        <begin position="246"/>
        <end position="321"/>
    </location>
</feature>
<dbReference type="InterPro" id="IPR000884">
    <property type="entry name" value="TSP1_rpt"/>
</dbReference>
<name>A0A8S3YZN3_9EUPU</name>
<dbReference type="PROSITE" id="PS50092">
    <property type="entry name" value="TSP1"/>
    <property type="match status" value="1"/>
</dbReference>
<keyword evidence="3" id="KW-0964">Secreted</keyword>
<organism evidence="11 12">
    <name type="scientific">Candidula unifasciata</name>
    <dbReference type="NCBI Taxonomy" id="100452"/>
    <lineage>
        <taxon>Eukaryota</taxon>
        <taxon>Metazoa</taxon>
        <taxon>Spiralia</taxon>
        <taxon>Lophotrochozoa</taxon>
        <taxon>Mollusca</taxon>
        <taxon>Gastropoda</taxon>
        <taxon>Heterobranchia</taxon>
        <taxon>Euthyneura</taxon>
        <taxon>Panpulmonata</taxon>
        <taxon>Eupulmonata</taxon>
        <taxon>Stylommatophora</taxon>
        <taxon>Helicina</taxon>
        <taxon>Helicoidea</taxon>
        <taxon>Geomitridae</taxon>
        <taxon>Candidula</taxon>
    </lineage>
</organism>
<evidence type="ECO:0000256" key="1">
    <source>
        <dbReference type="ARBA" id="ARBA00004613"/>
    </source>
</evidence>
<evidence type="ECO:0000256" key="4">
    <source>
        <dbReference type="ARBA" id="ARBA00022729"/>
    </source>
</evidence>
<comment type="caution">
    <text evidence="11">The sequence shown here is derived from an EMBL/GenBank/DDBJ whole genome shotgun (WGS) entry which is preliminary data.</text>
</comment>
<evidence type="ECO:0000256" key="3">
    <source>
        <dbReference type="ARBA" id="ARBA00022525"/>
    </source>
</evidence>
<gene>
    <name evidence="11" type="ORF">CUNI_LOCUS7737</name>
</gene>
<sequence length="364" mass="41777">SLLLNCPETDKLETQLCHYPCQCPEDLFCQDGVAVIKDGCSCCYMCARQRGDLCSARDLCDTAKGLFCDRKDGNLLGTCRGKDKNPCLVDGILYNDGEKFQPECSQLCTCQNGFYGCVNICPQELQKPSELTCHEPKLRQVKDNCCKEWTCQKMEASGTSVLANSGLESENLVLHNMSCNTSLAEAPYQSCYKKTTDWTPCSVSCDVGVSIRIVVDTNTCNNYQELQLCYLRPCTENSEIMNQEKCTATSRRSSRRVHIRYQDCLSVRDYSLKFCTNCKTNKCCYPRRTRTRAMEFQCSDGKREVYNYMWIKRCHCDKTCNPRQSSLRQQSGGWRHSSRHPGGSWRPGRKTRRKKNRRRRKYHT</sequence>
<feature type="domain" description="IGFBP N-terminal" evidence="10">
    <location>
        <begin position="13"/>
        <end position="82"/>
    </location>
</feature>
<dbReference type="Pfam" id="PF00219">
    <property type="entry name" value="IGFBP"/>
    <property type="match status" value="1"/>
</dbReference>
<dbReference type="SUPFAM" id="SSF57184">
    <property type="entry name" value="Growth factor receptor domain"/>
    <property type="match status" value="1"/>
</dbReference>
<dbReference type="GO" id="GO:0045597">
    <property type="term" value="P:positive regulation of cell differentiation"/>
    <property type="evidence" value="ECO:0007669"/>
    <property type="project" value="TreeGrafter"/>
</dbReference>
<keyword evidence="12" id="KW-1185">Reference proteome</keyword>
<protein>
    <submittedName>
        <fullName evidence="11">Uncharacterized protein</fullName>
    </submittedName>
</protein>
<dbReference type="PROSITE" id="PS51323">
    <property type="entry name" value="IGFBP_N_2"/>
    <property type="match status" value="1"/>
</dbReference>
<dbReference type="SMART" id="SM00214">
    <property type="entry name" value="VWC"/>
    <property type="match status" value="1"/>
</dbReference>
<dbReference type="AlphaFoldDB" id="A0A8S3YZN3"/>
<comment type="subcellular location">
    <subcellularLocation>
        <location evidence="1">Secreted</location>
    </subcellularLocation>
</comment>
<evidence type="ECO:0000256" key="2">
    <source>
        <dbReference type="ARBA" id="ARBA00008125"/>
    </source>
</evidence>
<dbReference type="GO" id="GO:0031012">
    <property type="term" value="C:extracellular matrix"/>
    <property type="evidence" value="ECO:0007669"/>
    <property type="project" value="TreeGrafter"/>
</dbReference>
<dbReference type="GO" id="GO:0007165">
    <property type="term" value="P:signal transduction"/>
    <property type="evidence" value="ECO:0007669"/>
    <property type="project" value="InterPro"/>
</dbReference>
<dbReference type="EMBL" id="CAJHNH020001236">
    <property type="protein sequence ID" value="CAG5122179.1"/>
    <property type="molecule type" value="Genomic_DNA"/>
</dbReference>
<comment type="similarity">
    <text evidence="2">Belongs to the CCN family.</text>
</comment>